<dbReference type="EMBL" id="AJKQ01000020">
    <property type="protein sequence ID" value="EIC75312.1"/>
    <property type="molecule type" value="Genomic_DNA"/>
</dbReference>
<sequence>MNNFMKKILEKDDYQCIDQGIELWNNNNEFFIIQEYDVEELESSGDKTQNFFTCEKTNQLISEFEKIQDNKIKKNTSLFVSVKVNNIKEVYERFKNIAMRIEEDEYYFRKYIIFYTDEGLDKLNPDIQDLLQFVQNNGDDSEEESLFDKFEGNMFFDDSYFIAMQLIIKLPFTSLPHSDKPFATIEDKIKLRMESEQQVKKEQQVNQILELFNSDNIREQLENSGMFDNLRQILEE</sequence>
<dbReference type="Pfam" id="PF20289">
    <property type="entry name" value="MComp1"/>
    <property type="match status" value="1"/>
</dbReference>
<proteinExistence type="predicted"/>
<evidence type="ECO:0000313" key="1">
    <source>
        <dbReference type="EMBL" id="EIC75312.1"/>
    </source>
</evidence>
<evidence type="ECO:0000313" key="2">
    <source>
        <dbReference type="Proteomes" id="UP000004548"/>
    </source>
</evidence>
<protein>
    <submittedName>
        <fullName evidence="1">Uncharacterized protein</fullName>
    </submittedName>
</protein>
<dbReference type="InterPro" id="IPR046905">
    <property type="entry name" value="ABC-3C_MC1"/>
</dbReference>
<reference evidence="1 2" key="1">
    <citation type="submission" date="2012-03" db="EMBL/GenBank/DDBJ databases">
        <authorList>
            <person name="Durkin A.S."/>
            <person name="McCorrison J."/>
            <person name="Torralba M."/>
            <person name="Gillis M."/>
            <person name="Methe B."/>
            <person name="Sutton G."/>
            <person name="Nelson K.E."/>
        </authorList>
    </citation>
    <scope>NUCLEOTIDE SEQUENCE [LARGE SCALE GENOMIC DNA]</scope>
    <source>
        <strain evidence="1 2">SK610</strain>
    </source>
</reference>
<accession>I0Q210</accession>
<dbReference type="AlphaFoldDB" id="I0Q210"/>
<gene>
    <name evidence="1" type="ORF">HMPREF1115_1515</name>
</gene>
<name>I0Q210_STROR</name>
<dbReference type="PATRIC" id="fig|1095741.3.peg.1251"/>
<organism evidence="1 2">
    <name type="scientific">Streptococcus oralis SK610</name>
    <dbReference type="NCBI Taxonomy" id="1095741"/>
    <lineage>
        <taxon>Bacteria</taxon>
        <taxon>Bacillati</taxon>
        <taxon>Bacillota</taxon>
        <taxon>Bacilli</taxon>
        <taxon>Lactobacillales</taxon>
        <taxon>Streptococcaceae</taxon>
        <taxon>Streptococcus</taxon>
    </lineage>
</organism>
<dbReference type="Proteomes" id="UP000004548">
    <property type="component" value="Unassembled WGS sequence"/>
</dbReference>
<comment type="caution">
    <text evidence="1">The sequence shown here is derived from an EMBL/GenBank/DDBJ whole genome shotgun (WGS) entry which is preliminary data.</text>
</comment>